<evidence type="ECO:0000313" key="2">
    <source>
        <dbReference type="Proteomes" id="UP000008177"/>
    </source>
</evidence>
<evidence type="ECO:0000313" key="1">
    <source>
        <dbReference type="EMBL" id="CCD55689.1"/>
    </source>
</evidence>
<accession>G2YVP1</accession>
<dbReference type="InParanoid" id="G2YVP1"/>
<protein>
    <submittedName>
        <fullName evidence="1">Uncharacterized protein</fullName>
    </submittedName>
</protein>
<sequence length="72" mass="7921">MSKKFQGLIIRSGPRDVKERALTPPGSRILMLSCLFFDMPCTPSIASQSQSVPKIMCLTTTSSYAARNTVVR</sequence>
<dbReference type="EMBL" id="FQ790357">
    <property type="protein sequence ID" value="CCD55689.1"/>
    <property type="molecule type" value="Genomic_DNA"/>
</dbReference>
<reference evidence="2" key="1">
    <citation type="journal article" date="2011" name="PLoS Genet.">
        <title>Genomic analysis of the necrotrophic fungal pathogens Sclerotinia sclerotiorum and Botrytis cinerea.</title>
        <authorList>
            <person name="Amselem J."/>
            <person name="Cuomo C.A."/>
            <person name="van Kan J.A."/>
            <person name="Viaud M."/>
            <person name="Benito E.P."/>
            <person name="Couloux A."/>
            <person name="Coutinho P.M."/>
            <person name="de Vries R.P."/>
            <person name="Dyer P.S."/>
            <person name="Fillinger S."/>
            <person name="Fournier E."/>
            <person name="Gout L."/>
            <person name="Hahn M."/>
            <person name="Kohn L."/>
            <person name="Lapalu N."/>
            <person name="Plummer K.M."/>
            <person name="Pradier J.M."/>
            <person name="Quevillon E."/>
            <person name="Sharon A."/>
            <person name="Simon A."/>
            <person name="ten Have A."/>
            <person name="Tudzynski B."/>
            <person name="Tudzynski P."/>
            <person name="Wincker P."/>
            <person name="Andrew M."/>
            <person name="Anthouard V."/>
            <person name="Beever R.E."/>
            <person name="Beffa R."/>
            <person name="Benoit I."/>
            <person name="Bouzid O."/>
            <person name="Brault B."/>
            <person name="Chen Z."/>
            <person name="Choquer M."/>
            <person name="Collemare J."/>
            <person name="Cotton P."/>
            <person name="Danchin E.G."/>
            <person name="Da Silva C."/>
            <person name="Gautier A."/>
            <person name="Giraud C."/>
            <person name="Giraud T."/>
            <person name="Gonzalez C."/>
            <person name="Grossetete S."/>
            <person name="Guldener U."/>
            <person name="Henrissat B."/>
            <person name="Howlett B.J."/>
            <person name="Kodira C."/>
            <person name="Kretschmer M."/>
            <person name="Lappartient A."/>
            <person name="Leroch M."/>
            <person name="Levis C."/>
            <person name="Mauceli E."/>
            <person name="Neuveglise C."/>
            <person name="Oeser B."/>
            <person name="Pearson M."/>
            <person name="Poulain J."/>
            <person name="Poussereau N."/>
            <person name="Quesneville H."/>
            <person name="Rascle C."/>
            <person name="Schumacher J."/>
            <person name="Segurens B."/>
            <person name="Sexton A."/>
            <person name="Silva E."/>
            <person name="Sirven C."/>
            <person name="Soanes D.M."/>
            <person name="Talbot N.J."/>
            <person name="Templeton M."/>
            <person name="Yandava C."/>
            <person name="Yarden O."/>
            <person name="Zeng Q."/>
            <person name="Rollins J.A."/>
            <person name="Lebrun M.H."/>
            <person name="Dickman M."/>
        </authorList>
    </citation>
    <scope>NUCLEOTIDE SEQUENCE [LARGE SCALE GENOMIC DNA]</scope>
    <source>
        <strain evidence="2">T4</strain>
    </source>
</reference>
<organism evidence="1 2">
    <name type="scientific">Botryotinia fuckeliana (strain T4)</name>
    <name type="common">Noble rot fungus</name>
    <name type="synonym">Botrytis cinerea</name>
    <dbReference type="NCBI Taxonomy" id="999810"/>
    <lineage>
        <taxon>Eukaryota</taxon>
        <taxon>Fungi</taxon>
        <taxon>Dikarya</taxon>
        <taxon>Ascomycota</taxon>
        <taxon>Pezizomycotina</taxon>
        <taxon>Leotiomycetes</taxon>
        <taxon>Helotiales</taxon>
        <taxon>Sclerotiniaceae</taxon>
        <taxon>Botrytis</taxon>
    </lineage>
</organism>
<dbReference type="AlphaFoldDB" id="G2YVP1"/>
<proteinExistence type="predicted"/>
<dbReference type="Proteomes" id="UP000008177">
    <property type="component" value="Unplaced contigs"/>
</dbReference>
<dbReference type="HOGENOM" id="CLU_2721954_0_0_1"/>
<gene>
    <name evidence="1" type="ORF">BofuT4_uP152510.1</name>
</gene>
<name>G2YVP1_BOTF4</name>